<evidence type="ECO:0000256" key="2">
    <source>
        <dbReference type="ARBA" id="ARBA00007431"/>
    </source>
</evidence>
<dbReference type="SUPFAM" id="SSF48670">
    <property type="entry name" value="Transducin (heterotrimeric G protein), gamma chain"/>
    <property type="match status" value="1"/>
</dbReference>
<dbReference type="Gene3D" id="4.10.260.10">
    <property type="entry name" value="Transducin (heterotrimeric G protein), gamma chain"/>
    <property type="match status" value="1"/>
</dbReference>
<sequence>MHSVPQARKLVESLRTEREMPRLLVSKATNDLVKYTADHSPDDVFVTGFISDKLNPFRPKSSFQCAAL</sequence>
<proteinExistence type="inferred from homology"/>
<dbReference type="SMART" id="SM00224">
    <property type="entry name" value="GGL"/>
    <property type="match status" value="1"/>
</dbReference>
<dbReference type="EMBL" id="BTRK01000003">
    <property type="protein sequence ID" value="GMR42549.1"/>
    <property type="molecule type" value="Genomic_DNA"/>
</dbReference>
<dbReference type="SMART" id="SM01224">
    <property type="entry name" value="G_gamma"/>
    <property type="match status" value="1"/>
</dbReference>
<dbReference type="AlphaFoldDB" id="A0AAN4ZME7"/>
<gene>
    <name evidence="7" type="ORF">PMAYCL1PPCAC_12744</name>
</gene>
<evidence type="ECO:0000313" key="8">
    <source>
        <dbReference type="Proteomes" id="UP001328107"/>
    </source>
</evidence>
<keyword evidence="5" id="KW-0807">Transducer</keyword>
<comment type="caution">
    <text evidence="7">The sequence shown here is derived from an EMBL/GenBank/DDBJ whole genome shotgun (WGS) entry which is preliminary data.</text>
</comment>
<evidence type="ECO:0000256" key="5">
    <source>
        <dbReference type="ARBA" id="ARBA00023224"/>
    </source>
</evidence>
<comment type="subcellular location">
    <subcellularLocation>
        <location evidence="1">Cell membrane</location>
    </subcellularLocation>
</comment>
<dbReference type="Proteomes" id="UP001328107">
    <property type="component" value="Unassembled WGS sequence"/>
</dbReference>
<dbReference type="PROSITE" id="PS50058">
    <property type="entry name" value="G_PROTEIN_GAMMA"/>
    <property type="match status" value="1"/>
</dbReference>
<organism evidence="7 8">
    <name type="scientific">Pristionchus mayeri</name>
    <dbReference type="NCBI Taxonomy" id="1317129"/>
    <lineage>
        <taxon>Eukaryota</taxon>
        <taxon>Metazoa</taxon>
        <taxon>Ecdysozoa</taxon>
        <taxon>Nematoda</taxon>
        <taxon>Chromadorea</taxon>
        <taxon>Rhabditida</taxon>
        <taxon>Rhabditina</taxon>
        <taxon>Diplogasteromorpha</taxon>
        <taxon>Diplogasteroidea</taxon>
        <taxon>Neodiplogasteridae</taxon>
        <taxon>Pristionchus</taxon>
    </lineage>
</organism>
<keyword evidence="8" id="KW-1185">Reference proteome</keyword>
<dbReference type="InterPro" id="IPR001770">
    <property type="entry name" value="G-protein_gamma"/>
</dbReference>
<dbReference type="Pfam" id="PF00631">
    <property type="entry name" value="G-gamma"/>
    <property type="match status" value="1"/>
</dbReference>
<evidence type="ECO:0000259" key="6">
    <source>
        <dbReference type="PROSITE" id="PS50058"/>
    </source>
</evidence>
<dbReference type="GO" id="GO:0005834">
    <property type="term" value="C:heterotrimeric G-protein complex"/>
    <property type="evidence" value="ECO:0007669"/>
    <property type="project" value="InterPro"/>
</dbReference>
<reference evidence="8" key="1">
    <citation type="submission" date="2022-10" db="EMBL/GenBank/DDBJ databases">
        <title>Genome assembly of Pristionchus species.</title>
        <authorList>
            <person name="Yoshida K."/>
            <person name="Sommer R.J."/>
        </authorList>
    </citation>
    <scope>NUCLEOTIDE SEQUENCE [LARGE SCALE GENOMIC DNA]</scope>
    <source>
        <strain evidence="8">RS5460</strain>
    </source>
</reference>
<evidence type="ECO:0000256" key="3">
    <source>
        <dbReference type="ARBA" id="ARBA00022475"/>
    </source>
</evidence>
<dbReference type="GO" id="GO:0007186">
    <property type="term" value="P:G protein-coupled receptor signaling pathway"/>
    <property type="evidence" value="ECO:0007669"/>
    <property type="project" value="InterPro"/>
</dbReference>
<dbReference type="InterPro" id="IPR036284">
    <property type="entry name" value="GGL_sf"/>
</dbReference>
<accession>A0AAN4ZME7</accession>
<dbReference type="PANTHER" id="PTHR13809">
    <property type="entry name" value="GUANINE NUCLEOTIDE-BINDING PROTEIN GAMMA SUBUNIT"/>
    <property type="match status" value="1"/>
</dbReference>
<evidence type="ECO:0000313" key="7">
    <source>
        <dbReference type="EMBL" id="GMR42549.1"/>
    </source>
</evidence>
<feature type="domain" description="G protein gamma" evidence="6">
    <location>
        <begin position="1"/>
        <end position="68"/>
    </location>
</feature>
<keyword evidence="3" id="KW-1003">Cell membrane</keyword>
<dbReference type="InterPro" id="IPR015898">
    <property type="entry name" value="G-protein_gamma-like_dom"/>
</dbReference>
<comment type="similarity">
    <text evidence="2">Belongs to the G protein gamma family.</text>
</comment>
<keyword evidence="4" id="KW-0472">Membrane</keyword>
<protein>
    <recommendedName>
        <fullName evidence="6">G protein gamma domain-containing protein</fullName>
    </recommendedName>
</protein>
<name>A0AAN4ZME7_9BILA</name>
<dbReference type="CDD" id="cd00068">
    <property type="entry name" value="GGL"/>
    <property type="match status" value="1"/>
</dbReference>
<evidence type="ECO:0000256" key="1">
    <source>
        <dbReference type="ARBA" id="ARBA00004236"/>
    </source>
</evidence>
<dbReference type="GO" id="GO:0031681">
    <property type="term" value="F:G-protein beta-subunit binding"/>
    <property type="evidence" value="ECO:0007669"/>
    <property type="project" value="InterPro"/>
</dbReference>
<evidence type="ECO:0000256" key="4">
    <source>
        <dbReference type="ARBA" id="ARBA00023136"/>
    </source>
</evidence>